<comment type="caution">
    <text evidence="3">The sequence shown here is derived from an EMBL/GenBank/DDBJ whole genome shotgun (WGS) entry which is preliminary data.</text>
</comment>
<feature type="transmembrane region" description="Helical" evidence="2">
    <location>
        <begin position="12"/>
        <end position="30"/>
    </location>
</feature>
<evidence type="ECO:0000256" key="1">
    <source>
        <dbReference type="SAM" id="Coils"/>
    </source>
</evidence>
<evidence type="ECO:0000256" key="2">
    <source>
        <dbReference type="SAM" id="Phobius"/>
    </source>
</evidence>
<sequence>MEEKSNKAGNFWLGFFLGGIVGAFVIFVLGTKEGKKLAEKIRENGEILEEDLEEKVAKLQKKGEDIVKQAKKVKEQVVKEIEEKKGATSDALVTKMDEAFTKIEDLQKKGTALTEEVHQRYFKKDGKPLNS</sequence>
<dbReference type="EMBL" id="MFJF01000005">
    <property type="protein sequence ID" value="OGG08079.1"/>
    <property type="molecule type" value="Genomic_DNA"/>
</dbReference>
<dbReference type="InterPro" id="IPR024623">
    <property type="entry name" value="YtxH"/>
</dbReference>
<keyword evidence="2" id="KW-0472">Membrane</keyword>
<feature type="coiled-coil region" evidence="1">
    <location>
        <begin position="38"/>
        <end position="116"/>
    </location>
</feature>
<keyword evidence="1" id="KW-0175">Coiled coil</keyword>
<gene>
    <name evidence="3" type="ORF">A2777_01700</name>
</gene>
<evidence type="ECO:0000313" key="3">
    <source>
        <dbReference type="EMBL" id="OGG08079.1"/>
    </source>
</evidence>
<accession>A0A1F5Z6K8</accession>
<name>A0A1F5Z6K8_9BACT</name>
<organism evidence="3 4">
    <name type="scientific">Candidatus Gottesmanbacteria bacterium RIFCSPHIGHO2_01_FULL_40_15</name>
    <dbReference type="NCBI Taxonomy" id="1798376"/>
    <lineage>
        <taxon>Bacteria</taxon>
        <taxon>Candidatus Gottesmaniibacteriota</taxon>
    </lineage>
</organism>
<evidence type="ECO:0000313" key="4">
    <source>
        <dbReference type="Proteomes" id="UP000177354"/>
    </source>
</evidence>
<keyword evidence="2" id="KW-0812">Transmembrane</keyword>
<dbReference type="Proteomes" id="UP000177354">
    <property type="component" value="Unassembled WGS sequence"/>
</dbReference>
<keyword evidence="2" id="KW-1133">Transmembrane helix</keyword>
<protein>
    <recommendedName>
        <fullName evidence="5">Gas vesicle protein</fullName>
    </recommendedName>
</protein>
<reference evidence="3 4" key="1">
    <citation type="journal article" date="2016" name="Nat. Commun.">
        <title>Thousands of microbial genomes shed light on interconnected biogeochemical processes in an aquifer system.</title>
        <authorList>
            <person name="Anantharaman K."/>
            <person name="Brown C.T."/>
            <person name="Hug L.A."/>
            <person name="Sharon I."/>
            <person name="Castelle C.J."/>
            <person name="Probst A.J."/>
            <person name="Thomas B.C."/>
            <person name="Singh A."/>
            <person name="Wilkins M.J."/>
            <person name="Karaoz U."/>
            <person name="Brodie E.L."/>
            <person name="Williams K.H."/>
            <person name="Hubbard S.S."/>
            <person name="Banfield J.F."/>
        </authorList>
    </citation>
    <scope>NUCLEOTIDE SEQUENCE [LARGE SCALE GENOMIC DNA]</scope>
</reference>
<evidence type="ECO:0008006" key="5">
    <source>
        <dbReference type="Google" id="ProtNLM"/>
    </source>
</evidence>
<dbReference type="AlphaFoldDB" id="A0A1F5Z6K8"/>
<dbReference type="Pfam" id="PF12732">
    <property type="entry name" value="YtxH"/>
    <property type="match status" value="1"/>
</dbReference>
<proteinExistence type="predicted"/>